<keyword evidence="1" id="KW-0812">Transmembrane</keyword>
<evidence type="ECO:0000256" key="1">
    <source>
        <dbReference type="SAM" id="Phobius"/>
    </source>
</evidence>
<accession>A0ABW1CQP9</accession>
<evidence type="ECO:0000259" key="2">
    <source>
        <dbReference type="Pfam" id="PF01936"/>
    </source>
</evidence>
<comment type="caution">
    <text evidence="3">The sequence shown here is derived from an EMBL/GenBank/DDBJ whole genome shotgun (WGS) entry which is preliminary data.</text>
</comment>
<dbReference type="EMBL" id="JBHSPA010000034">
    <property type="protein sequence ID" value="MFC5828084.1"/>
    <property type="molecule type" value="Genomic_DNA"/>
</dbReference>
<evidence type="ECO:0000313" key="4">
    <source>
        <dbReference type="Proteomes" id="UP001596058"/>
    </source>
</evidence>
<proteinExistence type="predicted"/>
<feature type="domain" description="NYN" evidence="2">
    <location>
        <begin position="5"/>
        <end position="135"/>
    </location>
</feature>
<dbReference type="Proteomes" id="UP001596058">
    <property type="component" value="Unassembled WGS sequence"/>
</dbReference>
<sequence length="231" mass="24373">MGNERAVVLWDLENVIGVNPGPDLLASRLTAVRAFAEPIAVCWAAYPATLPSEPSRKVLKAHGVKTRLAKTGKNSADKALLDLAREEAAKGHRRFVVVSADADFAAVADLGTLEVVVRQNQKISQRLQRRATRVHRLPGTAGQTPRARVTLAVPRQARTMAAGPVDRVQHPAALEAAGPPSGNGGVRRSAVIHAAMAGLGVWAAGVCFGAGVSVGAVLVRRLTHRHAQVSR</sequence>
<dbReference type="Pfam" id="PF01936">
    <property type="entry name" value="NYN"/>
    <property type="match status" value="1"/>
</dbReference>
<organism evidence="3 4">
    <name type="scientific">Nonomuraea insulae</name>
    <dbReference type="NCBI Taxonomy" id="1616787"/>
    <lineage>
        <taxon>Bacteria</taxon>
        <taxon>Bacillati</taxon>
        <taxon>Actinomycetota</taxon>
        <taxon>Actinomycetes</taxon>
        <taxon>Streptosporangiales</taxon>
        <taxon>Streptosporangiaceae</taxon>
        <taxon>Nonomuraea</taxon>
    </lineage>
</organism>
<reference evidence="4" key="1">
    <citation type="journal article" date="2019" name="Int. J. Syst. Evol. Microbiol.">
        <title>The Global Catalogue of Microorganisms (GCM) 10K type strain sequencing project: providing services to taxonomists for standard genome sequencing and annotation.</title>
        <authorList>
            <consortium name="The Broad Institute Genomics Platform"/>
            <consortium name="The Broad Institute Genome Sequencing Center for Infectious Disease"/>
            <person name="Wu L."/>
            <person name="Ma J."/>
        </authorList>
    </citation>
    <scope>NUCLEOTIDE SEQUENCE [LARGE SCALE GENOMIC DNA]</scope>
    <source>
        <strain evidence="4">CCUG 53903</strain>
    </source>
</reference>
<dbReference type="InterPro" id="IPR021139">
    <property type="entry name" value="NYN"/>
</dbReference>
<dbReference type="RefSeq" id="WP_379517588.1">
    <property type="nucleotide sequence ID" value="NZ_JBHSPA010000034.1"/>
</dbReference>
<name>A0ABW1CQP9_9ACTN</name>
<keyword evidence="1" id="KW-1133">Transmembrane helix</keyword>
<feature type="transmembrane region" description="Helical" evidence="1">
    <location>
        <begin position="196"/>
        <end position="219"/>
    </location>
</feature>
<keyword evidence="4" id="KW-1185">Reference proteome</keyword>
<evidence type="ECO:0000313" key="3">
    <source>
        <dbReference type="EMBL" id="MFC5828084.1"/>
    </source>
</evidence>
<protein>
    <submittedName>
        <fullName evidence="3">NYN domain-containing protein</fullName>
    </submittedName>
</protein>
<keyword evidence="1" id="KW-0472">Membrane</keyword>
<gene>
    <name evidence="3" type="ORF">ACFPZ3_29820</name>
</gene>